<dbReference type="GO" id="GO:0005524">
    <property type="term" value="F:ATP binding"/>
    <property type="evidence" value="ECO:0007669"/>
    <property type="project" value="UniProtKB-KW"/>
</dbReference>
<protein>
    <recommendedName>
        <fullName evidence="8">Shikimate kinase</fullName>
    </recommendedName>
</protein>
<evidence type="ECO:0000256" key="5">
    <source>
        <dbReference type="ARBA" id="ARBA00022840"/>
    </source>
</evidence>
<dbReference type="InterPro" id="IPR000623">
    <property type="entry name" value="Shikimate_kinase/TSH1"/>
</dbReference>
<dbReference type="PANTHER" id="PTHR21087:SF16">
    <property type="entry name" value="SHIKIMATE KINASE 1, CHLOROPLASTIC"/>
    <property type="match status" value="1"/>
</dbReference>
<keyword evidence="2" id="KW-0808">Transferase</keyword>
<dbReference type="GO" id="GO:0008652">
    <property type="term" value="P:amino acid biosynthetic process"/>
    <property type="evidence" value="ECO:0007669"/>
    <property type="project" value="UniProtKB-KW"/>
</dbReference>
<dbReference type="AlphaFoldDB" id="A0A381Q2N6"/>
<evidence type="ECO:0000256" key="6">
    <source>
        <dbReference type="ARBA" id="ARBA00023141"/>
    </source>
</evidence>
<name>A0A381Q2N6_9ZZZZ</name>
<dbReference type="Gene3D" id="3.40.50.300">
    <property type="entry name" value="P-loop containing nucleotide triphosphate hydrolases"/>
    <property type="match status" value="1"/>
</dbReference>
<dbReference type="HAMAP" id="MF_00109">
    <property type="entry name" value="Shikimate_kinase"/>
    <property type="match status" value="1"/>
</dbReference>
<dbReference type="PANTHER" id="PTHR21087">
    <property type="entry name" value="SHIKIMATE KINASE"/>
    <property type="match status" value="1"/>
</dbReference>
<reference evidence="7" key="1">
    <citation type="submission" date="2018-05" db="EMBL/GenBank/DDBJ databases">
        <authorList>
            <person name="Lanie J.A."/>
            <person name="Ng W.-L."/>
            <person name="Kazmierczak K.M."/>
            <person name="Andrzejewski T.M."/>
            <person name="Davidsen T.M."/>
            <person name="Wayne K.J."/>
            <person name="Tettelin H."/>
            <person name="Glass J.I."/>
            <person name="Rusch D."/>
            <person name="Podicherti R."/>
            <person name="Tsui H.-C.T."/>
            <person name="Winkler M.E."/>
        </authorList>
    </citation>
    <scope>NUCLEOTIDE SEQUENCE</scope>
</reference>
<evidence type="ECO:0000313" key="7">
    <source>
        <dbReference type="EMBL" id="SUZ73174.1"/>
    </source>
</evidence>
<evidence type="ECO:0008006" key="8">
    <source>
        <dbReference type="Google" id="ProtNLM"/>
    </source>
</evidence>
<dbReference type="EMBL" id="UINC01001171">
    <property type="protein sequence ID" value="SUZ73174.1"/>
    <property type="molecule type" value="Genomic_DNA"/>
</dbReference>
<dbReference type="InterPro" id="IPR031322">
    <property type="entry name" value="Shikimate/glucono_kinase"/>
</dbReference>
<dbReference type="GO" id="GO:0005829">
    <property type="term" value="C:cytosol"/>
    <property type="evidence" value="ECO:0007669"/>
    <property type="project" value="TreeGrafter"/>
</dbReference>
<keyword evidence="4" id="KW-0418">Kinase</keyword>
<dbReference type="GO" id="GO:0004765">
    <property type="term" value="F:shikimate kinase activity"/>
    <property type="evidence" value="ECO:0007669"/>
    <property type="project" value="TreeGrafter"/>
</dbReference>
<gene>
    <name evidence="7" type="ORF">METZ01_LOCUS26028</name>
</gene>
<proteinExistence type="inferred from homology"/>
<dbReference type="GO" id="GO:0009073">
    <property type="term" value="P:aromatic amino acid family biosynthetic process"/>
    <property type="evidence" value="ECO:0007669"/>
    <property type="project" value="UniProtKB-KW"/>
</dbReference>
<evidence type="ECO:0000256" key="4">
    <source>
        <dbReference type="ARBA" id="ARBA00022777"/>
    </source>
</evidence>
<dbReference type="Pfam" id="PF01202">
    <property type="entry name" value="SKI"/>
    <property type="match status" value="1"/>
</dbReference>
<evidence type="ECO:0000256" key="2">
    <source>
        <dbReference type="ARBA" id="ARBA00022679"/>
    </source>
</evidence>
<keyword evidence="6" id="KW-0057">Aromatic amino acid biosynthesis</keyword>
<keyword evidence="5" id="KW-0067">ATP-binding</keyword>
<keyword evidence="1" id="KW-0028">Amino-acid biosynthesis</keyword>
<organism evidence="7">
    <name type="scientific">marine metagenome</name>
    <dbReference type="NCBI Taxonomy" id="408172"/>
    <lineage>
        <taxon>unclassified sequences</taxon>
        <taxon>metagenomes</taxon>
        <taxon>ecological metagenomes</taxon>
    </lineage>
</organism>
<dbReference type="SUPFAM" id="SSF52540">
    <property type="entry name" value="P-loop containing nucleoside triphosphate hydrolases"/>
    <property type="match status" value="1"/>
</dbReference>
<sequence>MASGKSSTGEELASRLGWDFKDFDTVIAARARKSVPRIFAEDGETEFRRLESSVAEDLLARGDTVVASGGGWPAQPGAWKMVAEDTMTVWLKVSPAVAVWRASKQGPTRPLLDGEDGTEQATVLLLGREAAYGRARYSLDSEQYRPPEMADEILKLMKREDKRDR</sequence>
<evidence type="ECO:0000256" key="3">
    <source>
        <dbReference type="ARBA" id="ARBA00022741"/>
    </source>
</evidence>
<dbReference type="CDD" id="cd00464">
    <property type="entry name" value="SK"/>
    <property type="match status" value="1"/>
</dbReference>
<evidence type="ECO:0000256" key="1">
    <source>
        <dbReference type="ARBA" id="ARBA00022605"/>
    </source>
</evidence>
<dbReference type="InterPro" id="IPR027417">
    <property type="entry name" value="P-loop_NTPase"/>
</dbReference>
<accession>A0A381Q2N6</accession>
<keyword evidence="3" id="KW-0547">Nucleotide-binding</keyword>